<keyword evidence="4" id="KW-1185">Reference proteome</keyword>
<name>A0A1H8PZE8_9BACL</name>
<dbReference type="EMBL" id="CP076607">
    <property type="protein sequence ID" value="QWU15328.1"/>
    <property type="molecule type" value="Genomic_DNA"/>
</dbReference>
<gene>
    <name evidence="1" type="ORF">KP014_26170</name>
    <name evidence="2" type="ORF">SAMN04487895_1088</name>
</gene>
<dbReference type="Proteomes" id="UP000198809">
    <property type="component" value="Unassembled WGS sequence"/>
</dbReference>
<organism evidence="2 3">
    <name type="scientific">Paenibacillus sophorae</name>
    <dbReference type="NCBI Taxonomy" id="1333845"/>
    <lineage>
        <taxon>Bacteria</taxon>
        <taxon>Bacillati</taxon>
        <taxon>Bacillota</taxon>
        <taxon>Bacilli</taxon>
        <taxon>Bacillales</taxon>
        <taxon>Paenibacillaceae</taxon>
        <taxon>Paenibacillus</taxon>
    </lineage>
</organism>
<dbReference type="PROSITE" id="PS51257">
    <property type="entry name" value="PROKAR_LIPOPROTEIN"/>
    <property type="match status" value="1"/>
</dbReference>
<reference evidence="2 3" key="1">
    <citation type="submission" date="2016-10" db="EMBL/GenBank/DDBJ databases">
        <authorList>
            <person name="de Groot N.N."/>
        </authorList>
    </citation>
    <scope>NUCLEOTIDE SEQUENCE [LARGE SCALE GENOMIC DNA]</scope>
    <source>
        <strain evidence="2 3">CGMCC 1.10238</strain>
    </source>
</reference>
<evidence type="ECO:0000313" key="2">
    <source>
        <dbReference type="EMBL" id="SEO47365.1"/>
    </source>
</evidence>
<dbReference type="Proteomes" id="UP000683429">
    <property type="component" value="Chromosome"/>
</dbReference>
<dbReference type="RefSeq" id="WP_036597345.1">
    <property type="nucleotide sequence ID" value="NZ_CP076607.1"/>
</dbReference>
<proteinExistence type="predicted"/>
<reference evidence="1 4" key="2">
    <citation type="submission" date="2021-06" db="EMBL/GenBank/DDBJ databases">
        <title>Whole genome sequence of Paenibacillus sophorae DSM23020 for comparative genomics.</title>
        <authorList>
            <person name="Kim M.-J."/>
            <person name="Lee G."/>
            <person name="Shin J.-H."/>
        </authorList>
    </citation>
    <scope>NUCLEOTIDE SEQUENCE [LARGE SCALE GENOMIC DNA]</scope>
    <source>
        <strain evidence="1 4">DSM 23020</strain>
    </source>
</reference>
<evidence type="ECO:0008006" key="5">
    <source>
        <dbReference type="Google" id="ProtNLM"/>
    </source>
</evidence>
<dbReference type="AlphaFoldDB" id="A0A1H8PZE8"/>
<sequence length="152" mass="17386">MRQIVLILSIFLITFLTGCTQTNRYQFNDNDIKISLINQQHANDYRAYSMEVKNTGKLEIKYINLYLYYPVILPTGSKGNPFKMEGKTEISKPINLKSGEKIIFNFFAPTKEVFGDSKLLDFDDPQIELNGIVKQGKSELPFVMSGGYLNNK</sequence>
<evidence type="ECO:0000313" key="4">
    <source>
        <dbReference type="Proteomes" id="UP000683429"/>
    </source>
</evidence>
<evidence type="ECO:0000313" key="1">
    <source>
        <dbReference type="EMBL" id="QWU15328.1"/>
    </source>
</evidence>
<protein>
    <recommendedName>
        <fullName evidence="5">Lipoprotein</fullName>
    </recommendedName>
</protein>
<accession>A0A1H8PZE8</accession>
<dbReference type="OrthoDB" id="2968247at2"/>
<evidence type="ECO:0000313" key="3">
    <source>
        <dbReference type="Proteomes" id="UP000198809"/>
    </source>
</evidence>
<dbReference type="EMBL" id="FODH01000008">
    <property type="protein sequence ID" value="SEO47365.1"/>
    <property type="molecule type" value="Genomic_DNA"/>
</dbReference>
<dbReference type="STRING" id="1333845.SAMN04487895_1088"/>